<reference evidence="2 3" key="1">
    <citation type="submission" date="2014-08" db="EMBL/GenBank/DDBJ databases">
        <authorList>
            <person name="Moulin Lionel"/>
        </authorList>
    </citation>
    <scope>NUCLEOTIDE SEQUENCE [LARGE SCALE GENOMIC DNA]</scope>
</reference>
<organism evidence="2 3">
    <name type="scientific">Mesorhizobium plurifarium</name>
    <dbReference type="NCBI Taxonomy" id="69974"/>
    <lineage>
        <taxon>Bacteria</taxon>
        <taxon>Pseudomonadati</taxon>
        <taxon>Pseudomonadota</taxon>
        <taxon>Alphaproteobacteria</taxon>
        <taxon>Hyphomicrobiales</taxon>
        <taxon>Phyllobacteriaceae</taxon>
        <taxon>Mesorhizobium</taxon>
    </lineage>
</organism>
<sequence>MLQAASSHRPFSPLGDVLEHPDALDPLISHFAEPKHGQDAEDATFEEPARAGDHRTRARRRLANHRRGCREGQGGPDR</sequence>
<dbReference type="AlphaFoldDB" id="A0A090G4U8"/>
<dbReference type="EMBL" id="CCNE01000007">
    <property type="protein sequence ID" value="CDX52396.1"/>
    <property type="molecule type" value="Genomic_DNA"/>
</dbReference>
<feature type="region of interest" description="Disordered" evidence="1">
    <location>
        <begin position="1"/>
        <end position="20"/>
    </location>
</feature>
<dbReference type="Proteomes" id="UP000046122">
    <property type="component" value="Unassembled WGS sequence"/>
</dbReference>
<accession>A0A090G4U8</accession>
<evidence type="ECO:0000256" key="1">
    <source>
        <dbReference type="SAM" id="MobiDB-lite"/>
    </source>
</evidence>
<protein>
    <submittedName>
        <fullName evidence="2">Uncharacterized protein</fullName>
    </submittedName>
</protein>
<evidence type="ECO:0000313" key="3">
    <source>
        <dbReference type="Proteomes" id="UP000046122"/>
    </source>
</evidence>
<feature type="region of interest" description="Disordered" evidence="1">
    <location>
        <begin position="33"/>
        <end position="78"/>
    </location>
</feature>
<name>A0A090G4U8_MESPL</name>
<proteinExistence type="predicted"/>
<feature type="compositionally biased region" description="Basic residues" evidence="1">
    <location>
        <begin position="56"/>
        <end position="68"/>
    </location>
</feature>
<gene>
    <name evidence="2" type="ORF">MPL3365_150116</name>
</gene>
<evidence type="ECO:0000313" key="2">
    <source>
        <dbReference type="EMBL" id="CDX52396.1"/>
    </source>
</evidence>